<keyword evidence="1" id="KW-0418">Kinase</keyword>
<dbReference type="InterPro" id="IPR039065">
    <property type="entry name" value="AcoX-like"/>
</dbReference>
<dbReference type="GO" id="GO:0003951">
    <property type="term" value="F:NAD+ kinase activity"/>
    <property type="evidence" value="ECO:0007669"/>
    <property type="project" value="InterPro"/>
</dbReference>
<name>A0A128FGC8_9GAMM</name>
<dbReference type="InterPro" id="IPR016064">
    <property type="entry name" value="NAD/diacylglycerol_kinase_sf"/>
</dbReference>
<accession>A0A128FGC8</accession>
<dbReference type="PANTHER" id="PTHR40697">
    <property type="entry name" value="ACETOIN CATABOLISM PROTEIN X"/>
    <property type="match status" value="1"/>
</dbReference>
<dbReference type="GO" id="GO:0006741">
    <property type="term" value="P:NADP+ biosynthetic process"/>
    <property type="evidence" value="ECO:0007669"/>
    <property type="project" value="InterPro"/>
</dbReference>
<dbReference type="STRING" id="1796497.GCE9029_04943"/>
<dbReference type="InterPro" id="IPR011391">
    <property type="entry name" value="AcoX_kinase"/>
</dbReference>
<dbReference type="OrthoDB" id="4292700at2"/>
<dbReference type="PIRSF" id="PIRSF018567">
    <property type="entry name" value="AcoX"/>
    <property type="match status" value="1"/>
</dbReference>
<dbReference type="PANTHER" id="PTHR40697:SF3">
    <property type="entry name" value="ACETOIN CATABOLISM PROTEIN X"/>
    <property type="match status" value="1"/>
</dbReference>
<dbReference type="InterPro" id="IPR002504">
    <property type="entry name" value="NADK"/>
</dbReference>
<sequence length="352" mass="37714">MTVTGLTVGIIANPISARDIRRVIAKGANLQLTDRANMVLRILAGLAQGGVDHVVMMPERAGLRTHIERGLHQASLDDFRMPDVRWLSMPVSSTAQDTLDASHAMRELGVSAIVVLGGDGTHRLVVKACGNIPISGVSSGTNNAFPPLTEPTITGIATGLAVSGNIPPSQAFEANKLLEVRINNTRDIALVDTAIVQERFVGARAVWRPESLRELFVTFADPSLIGLSSIAGLIQPITRKAPVGMQLTFAGPQEALYSVNAPLAPGLLTPVHIEHSQLFEPDLLITPVSQQGSFALDGERELPFGPDDKVSVTLKHDAFNTVDVPRCMAFAAEHSLLRFPSTHTTTTLRRNS</sequence>
<dbReference type="EMBL" id="FIZX01000010">
    <property type="protein sequence ID" value="CZF85321.1"/>
    <property type="molecule type" value="Genomic_DNA"/>
</dbReference>
<keyword evidence="1" id="KW-0808">Transferase</keyword>
<dbReference type="AlphaFoldDB" id="A0A128FGC8"/>
<evidence type="ECO:0000313" key="1">
    <source>
        <dbReference type="EMBL" id="CZF85321.1"/>
    </source>
</evidence>
<organism evidence="1 2">
    <name type="scientific">Grimontia celer</name>
    <dbReference type="NCBI Taxonomy" id="1796497"/>
    <lineage>
        <taxon>Bacteria</taxon>
        <taxon>Pseudomonadati</taxon>
        <taxon>Pseudomonadota</taxon>
        <taxon>Gammaproteobacteria</taxon>
        <taxon>Vibrionales</taxon>
        <taxon>Vibrionaceae</taxon>
        <taxon>Grimontia</taxon>
    </lineage>
</organism>
<gene>
    <name evidence="1" type="ORF">GCE9029_04943</name>
</gene>
<keyword evidence="2" id="KW-1185">Reference proteome</keyword>
<protein>
    <submittedName>
        <fullName evidence="1">ATP-NAD kinase</fullName>
    </submittedName>
</protein>
<dbReference type="RefSeq" id="WP_062667856.1">
    <property type="nucleotide sequence ID" value="NZ_FIZX01000010.1"/>
</dbReference>
<proteinExistence type="predicted"/>
<dbReference type="GO" id="GO:0051287">
    <property type="term" value="F:NAD binding"/>
    <property type="evidence" value="ECO:0007669"/>
    <property type="project" value="UniProtKB-ARBA"/>
</dbReference>
<dbReference type="Pfam" id="PF01513">
    <property type="entry name" value="NAD_kinase"/>
    <property type="match status" value="1"/>
</dbReference>
<dbReference type="Proteomes" id="UP000071641">
    <property type="component" value="Unassembled WGS sequence"/>
</dbReference>
<dbReference type="SUPFAM" id="SSF111331">
    <property type="entry name" value="NAD kinase/diacylglycerol kinase-like"/>
    <property type="match status" value="1"/>
</dbReference>
<reference evidence="2" key="1">
    <citation type="submission" date="2016-02" db="EMBL/GenBank/DDBJ databases">
        <authorList>
            <person name="Rodrigo-Torres Lidia"/>
            <person name="Arahal R.David."/>
        </authorList>
    </citation>
    <scope>NUCLEOTIDE SEQUENCE [LARGE SCALE GENOMIC DNA]</scope>
    <source>
        <strain evidence="2">CECT 9029</strain>
    </source>
</reference>
<evidence type="ECO:0000313" key="2">
    <source>
        <dbReference type="Proteomes" id="UP000071641"/>
    </source>
</evidence>
<dbReference type="GO" id="GO:0005524">
    <property type="term" value="F:ATP binding"/>
    <property type="evidence" value="ECO:0007669"/>
    <property type="project" value="UniProtKB-ARBA"/>
</dbReference>